<proteinExistence type="predicted"/>
<feature type="region of interest" description="Disordered" evidence="1">
    <location>
        <begin position="1"/>
        <end position="30"/>
    </location>
</feature>
<evidence type="ECO:0000256" key="1">
    <source>
        <dbReference type="SAM" id="MobiDB-lite"/>
    </source>
</evidence>
<keyword evidence="3" id="KW-1185">Reference proteome</keyword>
<reference evidence="2 3" key="1">
    <citation type="submission" date="2023-03" db="EMBL/GenBank/DDBJ databases">
        <title>Paludisphaera mucosa sp. nov. a novel planctomycete from northern fen.</title>
        <authorList>
            <person name="Ivanova A."/>
        </authorList>
    </citation>
    <scope>NUCLEOTIDE SEQUENCE [LARGE SCALE GENOMIC DNA]</scope>
    <source>
        <strain evidence="2 3">Pla2</strain>
    </source>
</reference>
<dbReference type="Proteomes" id="UP001216907">
    <property type="component" value="Unassembled WGS sequence"/>
</dbReference>
<accession>A0ABT6FIH4</accession>
<feature type="compositionally biased region" description="Low complexity" evidence="1">
    <location>
        <begin position="1"/>
        <end position="22"/>
    </location>
</feature>
<name>A0ABT6FIH4_9BACT</name>
<evidence type="ECO:0000313" key="2">
    <source>
        <dbReference type="EMBL" id="MDG3007380.1"/>
    </source>
</evidence>
<evidence type="ECO:0000313" key="3">
    <source>
        <dbReference type="Proteomes" id="UP001216907"/>
    </source>
</evidence>
<protein>
    <submittedName>
        <fullName evidence="2">Uncharacterized protein</fullName>
    </submittedName>
</protein>
<gene>
    <name evidence="2" type="ORF">PZE19_26765</name>
</gene>
<comment type="caution">
    <text evidence="2">The sequence shown here is derived from an EMBL/GenBank/DDBJ whole genome shotgun (WGS) entry which is preliminary data.</text>
</comment>
<dbReference type="EMBL" id="JARRAG010000002">
    <property type="protein sequence ID" value="MDG3007380.1"/>
    <property type="molecule type" value="Genomic_DNA"/>
</dbReference>
<organism evidence="2 3">
    <name type="scientific">Paludisphaera mucosa</name>
    <dbReference type="NCBI Taxonomy" id="3030827"/>
    <lineage>
        <taxon>Bacteria</taxon>
        <taxon>Pseudomonadati</taxon>
        <taxon>Planctomycetota</taxon>
        <taxon>Planctomycetia</taxon>
        <taxon>Isosphaerales</taxon>
        <taxon>Isosphaeraceae</taxon>
        <taxon>Paludisphaera</taxon>
    </lineage>
</organism>
<sequence>MCRSSRASTSPTLSSTAASVAAYRPREGGSDANFFTNRWGACSG</sequence>